<dbReference type="InterPro" id="IPR007793">
    <property type="entry name" value="DivIVA_fam"/>
</dbReference>
<comment type="similarity">
    <text evidence="2">Belongs to the DivIVA family.</text>
</comment>
<comment type="subcellular location">
    <subcellularLocation>
        <location evidence="1">Cytoplasm</location>
    </subcellularLocation>
</comment>
<feature type="coiled-coil region" evidence="7">
    <location>
        <begin position="29"/>
        <end position="84"/>
    </location>
</feature>
<evidence type="ECO:0000256" key="4">
    <source>
        <dbReference type="ARBA" id="ARBA00022618"/>
    </source>
</evidence>
<evidence type="ECO:0000313" key="9">
    <source>
        <dbReference type="EMBL" id="AQP54428.1"/>
    </source>
</evidence>
<evidence type="ECO:0000256" key="1">
    <source>
        <dbReference type="ARBA" id="ARBA00004496"/>
    </source>
</evidence>
<evidence type="ECO:0000256" key="8">
    <source>
        <dbReference type="SAM" id="MobiDB-lite"/>
    </source>
</evidence>
<evidence type="ECO:0000256" key="7">
    <source>
        <dbReference type="SAM" id="Coils"/>
    </source>
</evidence>
<name>A0A1Q2D7Q7_9ENTE</name>
<feature type="compositionally biased region" description="Low complexity" evidence="8">
    <location>
        <begin position="232"/>
        <end position="244"/>
    </location>
</feature>
<sequence>MGLKPIDITNKSFSTKFKGYERDEVDDFLDQIALEFEHLIQENRDLDKELKQATEKLSYFNELKDSLNQSIIVAQDTADKLKENATKESDLAVQQAQAQSEDILAHANKMSDELITTATSKANSILNDASERARQLAVETDDLKKKTRVFHRNLSVLLESQLQIVQSNEWDELLKPFGAYVDNTHQAFKEVLDAVEQSTGSKTNTTPVAIEVKPTFTNQATDTTDHSETKAIPKQAPKPKQQGATTSATNQGTRSNNTPENRQAKKHGRPERSSRSRV</sequence>
<keyword evidence="5 7" id="KW-0175">Coiled coil</keyword>
<organism evidence="9 10">
    <name type="scientific">Vagococcus penaei</name>
    <dbReference type="NCBI Taxonomy" id="633807"/>
    <lineage>
        <taxon>Bacteria</taxon>
        <taxon>Bacillati</taxon>
        <taxon>Bacillota</taxon>
        <taxon>Bacilli</taxon>
        <taxon>Lactobacillales</taxon>
        <taxon>Enterococcaceae</taxon>
        <taxon>Vagococcus</taxon>
    </lineage>
</organism>
<keyword evidence="10" id="KW-1185">Reference proteome</keyword>
<dbReference type="STRING" id="633807.BW732_09440"/>
<accession>A0A1Q2D7Q7</accession>
<evidence type="ECO:0000256" key="6">
    <source>
        <dbReference type="ARBA" id="ARBA00023306"/>
    </source>
</evidence>
<keyword evidence="6" id="KW-0131">Cell cycle</keyword>
<dbReference type="EMBL" id="CP019609">
    <property type="protein sequence ID" value="AQP54428.1"/>
    <property type="molecule type" value="Genomic_DNA"/>
</dbReference>
<evidence type="ECO:0000256" key="3">
    <source>
        <dbReference type="ARBA" id="ARBA00022490"/>
    </source>
</evidence>
<dbReference type="OrthoDB" id="9815492at2"/>
<gene>
    <name evidence="9" type="ORF">BW732_09440</name>
</gene>
<keyword evidence="3" id="KW-0963">Cytoplasm</keyword>
<evidence type="ECO:0000256" key="2">
    <source>
        <dbReference type="ARBA" id="ARBA00009008"/>
    </source>
</evidence>
<dbReference type="KEGG" id="vpi:BW732_09440"/>
<dbReference type="Pfam" id="PF05103">
    <property type="entry name" value="DivIVA"/>
    <property type="match status" value="1"/>
</dbReference>
<reference evidence="9 10" key="1">
    <citation type="journal article" date="2010" name="Int. J. Syst. Evol. Microbiol.">
        <title>Vagococcus penaei sp. nov., isolated from spoilage microbiota of cooked shrimp (Penaeus vannamei).</title>
        <authorList>
            <person name="Jaffres E."/>
            <person name="Prevost H."/>
            <person name="Rossero A."/>
            <person name="Joffraud J.J."/>
            <person name="Dousset X."/>
        </authorList>
    </citation>
    <scope>NUCLEOTIDE SEQUENCE [LARGE SCALE GENOMIC DNA]</scope>
    <source>
        <strain evidence="9 10">CD276</strain>
    </source>
</reference>
<proteinExistence type="inferred from homology"/>
<dbReference type="NCBIfam" id="TIGR03544">
    <property type="entry name" value="DivI1A_domain"/>
    <property type="match status" value="1"/>
</dbReference>
<feature type="compositionally biased region" description="Polar residues" evidence="8">
    <location>
        <begin position="198"/>
        <end position="207"/>
    </location>
</feature>
<dbReference type="Proteomes" id="UP000188246">
    <property type="component" value="Chromosome"/>
</dbReference>
<feature type="region of interest" description="Disordered" evidence="8">
    <location>
        <begin position="198"/>
        <end position="278"/>
    </location>
</feature>
<evidence type="ECO:0000256" key="5">
    <source>
        <dbReference type="ARBA" id="ARBA00023054"/>
    </source>
</evidence>
<dbReference type="GO" id="GO:0005737">
    <property type="term" value="C:cytoplasm"/>
    <property type="evidence" value="ECO:0007669"/>
    <property type="project" value="UniProtKB-SubCell"/>
</dbReference>
<dbReference type="PANTHER" id="PTHR35794">
    <property type="entry name" value="CELL DIVISION PROTEIN DIVIVA"/>
    <property type="match status" value="1"/>
</dbReference>
<dbReference type="GO" id="GO:0051301">
    <property type="term" value="P:cell division"/>
    <property type="evidence" value="ECO:0007669"/>
    <property type="project" value="UniProtKB-KW"/>
</dbReference>
<evidence type="ECO:0000313" key="10">
    <source>
        <dbReference type="Proteomes" id="UP000188246"/>
    </source>
</evidence>
<dbReference type="AlphaFoldDB" id="A0A1Q2D7Q7"/>
<feature type="compositionally biased region" description="Polar residues" evidence="8">
    <location>
        <begin position="245"/>
        <end position="261"/>
    </location>
</feature>
<dbReference type="InterPro" id="IPR019933">
    <property type="entry name" value="DivIVA_domain"/>
</dbReference>
<protein>
    <submittedName>
        <fullName evidence="9">Uncharacterized protein</fullName>
    </submittedName>
</protein>
<keyword evidence="4" id="KW-0132">Cell division</keyword>
<dbReference type="Gene3D" id="6.10.250.660">
    <property type="match status" value="1"/>
</dbReference>
<dbReference type="PANTHER" id="PTHR35794:SF2">
    <property type="entry name" value="CELL DIVISION PROTEIN DIVIVA"/>
    <property type="match status" value="1"/>
</dbReference>